<dbReference type="InterPro" id="IPR050266">
    <property type="entry name" value="AB_hydrolase_sf"/>
</dbReference>
<dbReference type="PANTHER" id="PTHR43798">
    <property type="entry name" value="MONOACYLGLYCEROL LIPASE"/>
    <property type="match status" value="1"/>
</dbReference>
<feature type="domain" description="AB hydrolase-1" evidence="1">
    <location>
        <begin position="32"/>
        <end position="275"/>
    </location>
</feature>
<dbReference type="PANTHER" id="PTHR43798:SF33">
    <property type="entry name" value="HYDROLASE, PUTATIVE (AFU_ORTHOLOGUE AFUA_2G14860)-RELATED"/>
    <property type="match status" value="1"/>
</dbReference>
<dbReference type="InterPro" id="IPR029058">
    <property type="entry name" value="AB_hydrolase_fold"/>
</dbReference>
<dbReference type="InterPro" id="IPR000073">
    <property type="entry name" value="AB_hydrolase_1"/>
</dbReference>
<protein>
    <submittedName>
        <fullName evidence="2">Pimeloyl-ACP methyl ester carboxylesterase</fullName>
    </submittedName>
</protein>
<name>A0A4Q7KET4_9PSEU</name>
<evidence type="ECO:0000259" key="1">
    <source>
        <dbReference type="Pfam" id="PF00561"/>
    </source>
</evidence>
<dbReference type="Gene3D" id="3.40.50.1820">
    <property type="entry name" value="alpha/beta hydrolase"/>
    <property type="match status" value="1"/>
</dbReference>
<sequence length="318" mass="34544">MPAIEPEPLDVSLRFRTIHGYRRAYRVGGRGPALLLIHGISDSSETWQSVLGDLAKRYTVIAPDLLGHGDSDKPRADYSAAAYACGMRDLLSVLDISRVTVIGHSLGGGVAAQFAYQFPERCERLVLVCGGGAGRAVHPMLRLAAGPWAELALPAVTSAPVSSVISFVLSAVPGLSGMGTRTDLAYVLRRYQLLREPRARKAFLRTLRAVVDQRGQVVTLLDRSYLATGIPTLLIWGEHDRIVPAEQAAVARAAMPGSRLEIFPSSGHFPQHDDPERFVAVLDEFMETTSPAEYDAARWRTMLRDGRPGDPNEMSSGS</sequence>
<comment type="caution">
    <text evidence="2">The sequence shown here is derived from an EMBL/GenBank/DDBJ whole genome shotgun (WGS) entry which is preliminary data.</text>
</comment>
<proteinExistence type="predicted"/>
<dbReference type="AlphaFoldDB" id="A0A4Q7KET4"/>
<reference evidence="2 3" key="1">
    <citation type="submission" date="2019-02" db="EMBL/GenBank/DDBJ databases">
        <title>Genomic Encyclopedia of Type Strains, Phase IV (KMG-IV): sequencing the most valuable type-strain genomes for metagenomic binning, comparative biology and taxonomic classification.</title>
        <authorList>
            <person name="Goeker M."/>
        </authorList>
    </citation>
    <scope>NUCLEOTIDE SEQUENCE [LARGE SCALE GENOMIC DNA]</scope>
    <source>
        <strain evidence="2 3">DSM 101727</strain>
    </source>
</reference>
<dbReference type="Proteomes" id="UP000294257">
    <property type="component" value="Unassembled WGS sequence"/>
</dbReference>
<evidence type="ECO:0000313" key="2">
    <source>
        <dbReference type="EMBL" id="RZS31370.1"/>
    </source>
</evidence>
<evidence type="ECO:0000313" key="3">
    <source>
        <dbReference type="Proteomes" id="UP000294257"/>
    </source>
</evidence>
<dbReference type="SUPFAM" id="SSF53474">
    <property type="entry name" value="alpha/beta-Hydrolases"/>
    <property type="match status" value="1"/>
</dbReference>
<accession>A0A4Q7KET4</accession>
<dbReference type="Pfam" id="PF00561">
    <property type="entry name" value="Abhydrolase_1"/>
    <property type="match status" value="1"/>
</dbReference>
<keyword evidence="3" id="KW-1185">Reference proteome</keyword>
<dbReference type="GO" id="GO:0016020">
    <property type="term" value="C:membrane"/>
    <property type="evidence" value="ECO:0007669"/>
    <property type="project" value="TreeGrafter"/>
</dbReference>
<dbReference type="PRINTS" id="PR00111">
    <property type="entry name" value="ABHYDROLASE"/>
</dbReference>
<dbReference type="GO" id="GO:0003824">
    <property type="term" value="F:catalytic activity"/>
    <property type="evidence" value="ECO:0007669"/>
    <property type="project" value="UniProtKB-ARBA"/>
</dbReference>
<dbReference type="EMBL" id="SGWQ01000014">
    <property type="protein sequence ID" value="RZS31370.1"/>
    <property type="molecule type" value="Genomic_DNA"/>
</dbReference>
<gene>
    <name evidence="2" type="ORF">EV193_11461</name>
</gene>
<organism evidence="2 3">
    <name type="scientific">Herbihabitans rhizosphaerae</name>
    <dbReference type="NCBI Taxonomy" id="1872711"/>
    <lineage>
        <taxon>Bacteria</taxon>
        <taxon>Bacillati</taxon>
        <taxon>Actinomycetota</taxon>
        <taxon>Actinomycetes</taxon>
        <taxon>Pseudonocardiales</taxon>
        <taxon>Pseudonocardiaceae</taxon>
        <taxon>Herbihabitans</taxon>
    </lineage>
</organism>